<proteinExistence type="predicted"/>
<evidence type="ECO:0000313" key="2">
    <source>
        <dbReference type="Proteomes" id="UP000199144"/>
    </source>
</evidence>
<gene>
    <name evidence="1" type="ORF">SAMN04488042_101890</name>
</gene>
<evidence type="ECO:0000313" key="1">
    <source>
        <dbReference type="EMBL" id="SFL62094.1"/>
    </source>
</evidence>
<dbReference type="Proteomes" id="UP000199144">
    <property type="component" value="Unassembled WGS sequence"/>
</dbReference>
<dbReference type="OrthoDB" id="7805566at2"/>
<dbReference type="RefSeq" id="WP_131814326.1">
    <property type="nucleotide sequence ID" value="NZ_FOTQ01000001.1"/>
</dbReference>
<dbReference type="AlphaFoldDB" id="A0A1I4J6C3"/>
<sequence>MVQSKNLSEDGGMLSAPTYIGTVSDRFGSVRQEVTDARETRSTETARLEKLRAPLNTYLPAAPAGWARFSWTDELATPLELLKQQDDIAGALLEEMQHTNVQMAMLGQSGKDLRARQQQEEYQFYSKAEALISIRVRYAEPREVVSQTEFEAALEDAADPAKALSNPIAAQRNMAKVQEGAMQMAMRNMAGVSMVEWTPFARVQGVTFAQGVNIAEDPSPVVRLKADLGAGITLKVRALADKQTIVELLQAIDYDTLNALQPVQMAGIGKGGVTLIAADETAKQAVQPATAQAPKPVVAEEPTEVAEKPKVRRAAGFGGSSCTMVGQMKRCRIGTD</sequence>
<keyword evidence="2" id="KW-1185">Reference proteome</keyword>
<organism evidence="1 2">
    <name type="scientific">Shimia aestuarii</name>
    <dbReference type="NCBI Taxonomy" id="254406"/>
    <lineage>
        <taxon>Bacteria</taxon>
        <taxon>Pseudomonadati</taxon>
        <taxon>Pseudomonadota</taxon>
        <taxon>Alphaproteobacteria</taxon>
        <taxon>Rhodobacterales</taxon>
        <taxon>Roseobacteraceae</taxon>
    </lineage>
</organism>
<protein>
    <submittedName>
        <fullName evidence="1">Uncharacterized protein</fullName>
    </submittedName>
</protein>
<reference evidence="1 2" key="1">
    <citation type="submission" date="2016-10" db="EMBL/GenBank/DDBJ databases">
        <authorList>
            <person name="de Groot N.N."/>
        </authorList>
    </citation>
    <scope>NUCLEOTIDE SEQUENCE [LARGE SCALE GENOMIC DNA]</scope>
    <source>
        <strain evidence="1 2">DSM 15283</strain>
    </source>
</reference>
<accession>A0A1I4J6C3</accession>
<dbReference type="EMBL" id="FOTQ01000001">
    <property type="protein sequence ID" value="SFL62094.1"/>
    <property type="molecule type" value="Genomic_DNA"/>
</dbReference>
<dbReference type="STRING" id="254406.SAMN04488042_101890"/>
<name>A0A1I4J6C3_9RHOB</name>